<dbReference type="PIRSF" id="PIRSF006247">
    <property type="entry name" value="TrkH"/>
    <property type="match status" value="1"/>
</dbReference>
<dbReference type="GO" id="GO:0046872">
    <property type="term" value="F:metal ion binding"/>
    <property type="evidence" value="ECO:0007669"/>
    <property type="project" value="UniProtKB-KW"/>
</dbReference>
<evidence type="ECO:0000313" key="14">
    <source>
        <dbReference type="EMBL" id="MDX8418976.1"/>
    </source>
</evidence>
<keyword evidence="5" id="KW-0997">Cell inner membrane</keyword>
<dbReference type="GO" id="GO:0005886">
    <property type="term" value="C:plasma membrane"/>
    <property type="evidence" value="ECO:0007669"/>
    <property type="project" value="UniProtKB-SubCell"/>
</dbReference>
<evidence type="ECO:0000256" key="13">
    <source>
        <dbReference type="SAM" id="Phobius"/>
    </source>
</evidence>
<feature type="binding site" evidence="12">
    <location>
        <position position="317"/>
    </location>
    <ligand>
        <name>K(+)</name>
        <dbReference type="ChEBI" id="CHEBI:29103"/>
    </ligand>
</feature>
<dbReference type="PANTHER" id="PTHR32024:SF2">
    <property type="entry name" value="TRK SYSTEM POTASSIUM UPTAKE PROTEIN TRKG-RELATED"/>
    <property type="match status" value="1"/>
</dbReference>
<dbReference type="GO" id="GO:0015379">
    <property type="term" value="F:potassium:chloride symporter activity"/>
    <property type="evidence" value="ECO:0007669"/>
    <property type="project" value="InterPro"/>
</dbReference>
<evidence type="ECO:0000256" key="7">
    <source>
        <dbReference type="ARBA" id="ARBA00022692"/>
    </source>
</evidence>
<feature type="transmembrane region" description="Helical" evidence="13">
    <location>
        <begin position="70"/>
        <end position="91"/>
    </location>
</feature>
<feature type="transmembrane region" description="Helical" evidence="13">
    <location>
        <begin position="37"/>
        <end position="58"/>
    </location>
</feature>
<accession>A0AB35U326</accession>
<reference evidence="14 15" key="1">
    <citation type="submission" date="2022-03" db="EMBL/GenBank/DDBJ databases">
        <title>Novel taxa within the pig intestine.</title>
        <authorList>
            <person name="Wylensek D."/>
            <person name="Bishof K."/>
            <person name="Afrizal A."/>
            <person name="Clavel T."/>
        </authorList>
    </citation>
    <scope>NUCLEOTIDE SEQUENCE [LARGE SCALE GENOMIC DNA]</scope>
    <source>
        <strain evidence="14 15">CLA-KB-P133</strain>
    </source>
</reference>
<evidence type="ECO:0000256" key="8">
    <source>
        <dbReference type="ARBA" id="ARBA00022958"/>
    </source>
</evidence>
<dbReference type="EMBL" id="JALBUR010000003">
    <property type="protein sequence ID" value="MDX8418976.1"/>
    <property type="molecule type" value="Genomic_DNA"/>
</dbReference>
<keyword evidence="9 13" id="KW-1133">Transmembrane helix</keyword>
<keyword evidence="3" id="KW-0813">Transport</keyword>
<feature type="transmembrane region" description="Helical" evidence="13">
    <location>
        <begin position="185"/>
        <end position="203"/>
    </location>
</feature>
<dbReference type="Proteomes" id="UP001286174">
    <property type="component" value="Unassembled WGS sequence"/>
</dbReference>
<keyword evidence="4" id="KW-1003">Cell membrane</keyword>
<name>A0AB35U326_9FIRM</name>
<comment type="similarity">
    <text evidence="2">Belongs to the TrkH potassium transport family.</text>
</comment>
<keyword evidence="10" id="KW-0406">Ion transport</keyword>
<proteinExistence type="inferred from homology"/>
<feature type="binding site" evidence="12">
    <location>
        <position position="223"/>
    </location>
    <ligand>
        <name>K(+)</name>
        <dbReference type="ChEBI" id="CHEBI:29103"/>
    </ligand>
</feature>
<feature type="transmembrane region" description="Helical" evidence="13">
    <location>
        <begin position="274"/>
        <end position="296"/>
    </location>
</feature>
<feature type="binding site" evidence="12">
    <location>
        <position position="316"/>
    </location>
    <ligand>
        <name>K(+)</name>
        <dbReference type="ChEBI" id="CHEBI:29103"/>
    </ligand>
</feature>
<dbReference type="Pfam" id="PF02386">
    <property type="entry name" value="TrkH"/>
    <property type="match status" value="1"/>
</dbReference>
<dbReference type="AlphaFoldDB" id="A0AB35U326"/>
<feature type="binding site" evidence="12">
    <location>
        <position position="112"/>
    </location>
    <ligand>
        <name>K(+)</name>
        <dbReference type="ChEBI" id="CHEBI:29103"/>
    </ligand>
</feature>
<evidence type="ECO:0000256" key="10">
    <source>
        <dbReference type="ARBA" id="ARBA00023065"/>
    </source>
</evidence>
<comment type="caution">
    <text evidence="14">The sequence shown here is derived from an EMBL/GenBank/DDBJ whole genome shotgun (WGS) entry which is preliminary data.</text>
</comment>
<organism evidence="14 15">
    <name type="scientific">Grylomicrobium aquisgranensis</name>
    <dbReference type="NCBI Taxonomy" id="2926318"/>
    <lineage>
        <taxon>Bacteria</taxon>
        <taxon>Bacillati</taxon>
        <taxon>Bacillota</taxon>
        <taxon>Erysipelotrichia</taxon>
        <taxon>Erysipelotrichales</taxon>
        <taxon>Erysipelotrichaceae</taxon>
        <taxon>Grylomicrobium</taxon>
    </lineage>
</organism>
<keyword evidence="15" id="KW-1185">Reference proteome</keyword>
<keyword evidence="7 13" id="KW-0812">Transmembrane</keyword>
<keyword evidence="8 12" id="KW-0630">Potassium</keyword>
<protein>
    <submittedName>
        <fullName evidence="14">TrkH family potassium uptake protein</fullName>
    </submittedName>
</protein>
<evidence type="ECO:0000313" key="15">
    <source>
        <dbReference type="Proteomes" id="UP001286174"/>
    </source>
</evidence>
<evidence type="ECO:0000256" key="3">
    <source>
        <dbReference type="ARBA" id="ARBA00022448"/>
    </source>
</evidence>
<feature type="transmembrane region" description="Helical" evidence="13">
    <location>
        <begin position="241"/>
        <end position="262"/>
    </location>
</feature>
<evidence type="ECO:0000256" key="4">
    <source>
        <dbReference type="ARBA" id="ARBA00022475"/>
    </source>
</evidence>
<keyword evidence="12" id="KW-0479">Metal-binding</keyword>
<keyword evidence="11 13" id="KW-0472">Membrane</keyword>
<dbReference type="InterPro" id="IPR004772">
    <property type="entry name" value="TrkH"/>
</dbReference>
<evidence type="ECO:0000256" key="12">
    <source>
        <dbReference type="PIRSR" id="PIRSR006247-1"/>
    </source>
</evidence>
<feature type="binding site" evidence="12">
    <location>
        <position position="433"/>
    </location>
    <ligand>
        <name>K(+)</name>
        <dbReference type="ChEBI" id="CHEBI:29103"/>
    </ligand>
</feature>
<feature type="transmembrane region" description="Helical" evidence="13">
    <location>
        <begin position="133"/>
        <end position="154"/>
    </location>
</feature>
<sequence length="485" mass="53882">MNWKMIWRIIAWILVVEAGLMLPALFISIGYHEPAAIYGYCLTLPIILGCAGILFLLTRNARKGFYQREGFVTTGLSWLVMSALGCLPFFFSREIPNYIDCLFEMVSGFTTTGSSILTDVEALDKGLLWWRSFSHWVGGMGVLVFLMAIVPLGGKNQGFTLHILRAESPGPAVGKMAPRMKETALILYRLYLVLTVLNIIFLLAGGMDWFSACCIAFGTAGTGGFSVLNSSCASYSPYIQWVTTIFMFAFAVNFSIYYLLWLRNFKAVWKDEELRGYLLIIAVTITALVLNVRGLYGSLSETIRHCAFTVATIMSTTGYATTDFNLWPAFAKAIILFLMFVGACAGSTGGGIKVIRVILLGKILRRNVHENQHPDEVSAIRINDRKVDEQVIRNCEAYLIAYAGIVILSFLIVSLDGFTVETNFSAVMATFNNIGPGLDAVGPTSNFAAYSALSKIVMTFDMLAGRLEIYPIIMLFSRRTWRKRR</sequence>
<evidence type="ECO:0000256" key="5">
    <source>
        <dbReference type="ARBA" id="ARBA00022519"/>
    </source>
</evidence>
<evidence type="ECO:0000256" key="1">
    <source>
        <dbReference type="ARBA" id="ARBA00004429"/>
    </source>
</evidence>
<feature type="transmembrane region" description="Helical" evidence="13">
    <location>
        <begin position="9"/>
        <end position="31"/>
    </location>
</feature>
<comment type="subcellular location">
    <subcellularLocation>
        <location evidence="1">Cell inner membrane</location>
        <topology evidence="1">Multi-pass membrane protein</topology>
    </subcellularLocation>
</comment>
<feature type="transmembrane region" description="Helical" evidence="13">
    <location>
        <begin position="395"/>
        <end position="415"/>
    </location>
</feature>
<feature type="binding site" evidence="12">
    <location>
        <position position="111"/>
    </location>
    <ligand>
        <name>K(+)</name>
        <dbReference type="ChEBI" id="CHEBI:29103"/>
    </ligand>
</feature>
<feature type="transmembrane region" description="Helical" evidence="13">
    <location>
        <begin position="456"/>
        <end position="476"/>
    </location>
</feature>
<dbReference type="RefSeq" id="WP_370595536.1">
    <property type="nucleotide sequence ID" value="NZ_JALBUR010000003.1"/>
</dbReference>
<evidence type="ECO:0000256" key="11">
    <source>
        <dbReference type="ARBA" id="ARBA00023136"/>
    </source>
</evidence>
<evidence type="ECO:0000256" key="9">
    <source>
        <dbReference type="ARBA" id="ARBA00022989"/>
    </source>
</evidence>
<dbReference type="InterPro" id="IPR003445">
    <property type="entry name" value="Cat_transpt"/>
</dbReference>
<evidence type="ECO:0000256" key="2">
    <source>
        <dbReference type="ARBA" id="ARBA00009137"/>
    </source>
</evidence>
<dbReference type="PANTHER" id="PTHR32024">
    <property type="entry name" value="TRK SYSTEM POTASSIUM UPTAKE PROTEIN TRKG-RELATED"/>
    <property type="match status" value="1"/>
</dbReference>
<evidence type="ECO:0000256" key="6">
    <source>
        <dbReference type="ARBA" id="ARBA00022538"/>
    </source>
</evidence>
<keyword evidence="6" id="KW-0633">Potassium transport</keyword>
<gene>
    <name evidence="14" type="ORF">MOZ60_02580</name>
</gene>
<feature type="transmembrane region" description="Helical" evidence="13">
    <location>
        <begin position="333"/>
        <end position="359"/>
    </location>
</feature>